<dbReference type="InterPro" id="IPR042235">
    <property type="entry name" value="ZP-C_dom"/>
</dbReference>
<dbReference type="PROSITE" id="PS51034">
    <property type="entry name" value="ZP_2"/>
    <property type="match status" value="1"/>
</dbReference>
<evidence type="ECO:0000259" key="9">
    <source>
        <dbReference type="PROSITE" id="PS51034"/>
    </source>
</evidence>
<keyword evidence="8" id="KW-0325">Glycoprotein</keyword>
<evidence type="ECO:0000256" key="4">
    <source>
        <dbReference type="ARBA" id="ARBA00022525"/>
    </source>
</evidence>
<keyword evidence="5" id="KW-0732">Signal</keyword>
<evidence type="ECO:0000256" key="7">
    <source>
        <dbReference type="ARBA" id="ARBA00023157"/>
    </source>
</evidence>
<keyword evidence="11" id="KW-1185">Reference proteome</keyword>
<dbReference type="InterPro" id="IPR055355">
    <property type="entry name" value="ZP-C"/>
</dbReference>
<dbReference type="PROSITE" id="PS00682">
    <property type="entry name" value="ZP_1"/>
    <property type="match status" value="1"/>
</dbReference>
<dbReference type="InterPro" id="IPR017977">
    <property type="entry name" value="ZP_dom_CS"/>
</dbReference>
<evidence type="ECO:0000256" key="2">
    <source>
        <dbReference type="ARBA" id="ARBA00004613"/>
    </source>
</evidence>
<dbReference type="InterPro" id="IPR048290">
    <property type="entry name" value="ZP_chr"/>
</dbReference>
<dbReference type="Gene3D" id="2.60.40.3210">
    <property type="entry name" value="Zona pellucida, ZP-N domain"/>
    <property type="match status" value="1"/>
</dbReference>
<protein>
    <recommendedName>
        <fullName evidence="9">ZP domain-containing protein</fullName>
    </recommendedName>
</protein>
<evidence type="ECO:0000313" key="10">
    <source>
        <dbReference type="EMBL" id="CAJ0967984.1"/>
    </source>
</evidence>
<organism evidence="10 11">
    <name type="scientific">Ranitomeya imitator</name>
    <name type="common">mimic poison frog</name>
    <dbReference type="NCBI Taxonomy" id="111125"/>
    <lineage>
        <taxon>Eukaryota</taxon>
        <taxon>Metazoa</taxon>
        <taxon>Chordata</taxon>
        <taxon>Craniata</taxon>
        <taxon>Vertebrata</taxon>
        <taxon>Euteleostomi</taxon>
        <taxon>Amphibia</taxon>
        <taxon>Batrachia</taxon>
        <taxon>Anura</taxon>
        <taxon>Neobatrachia</taxon>
        <taxon>Hyloidea</taxon>
        <taxon>Dendrobatidae</taxon>
        <taxon>Dendrobatinae</taxon>
        <taxon>Ranitomeya</taxon>
    </lineage>
</organism>
<evidence type="ECO:0000256" key="8">
    <source>
        <dbReference type="ARBA" id="ARBA00023180"/>
    </source>
</evidence>
<dbReference type="InterPro" id="IPR001507">
    <property type="entry name" value="ZP_dom"/>
</dbReference>
<keyword evidence="3" id="KW-1003">Cell membrane</keyword>
<reference evidence="10" key="1">
    <citation type="submission" date="2023-07" db="EMBL/GenBank/DDBJ databases">
        <authorList>
            <person name="Stuckert A."/>
        </authorList>
    </citation>
    <scope>NUCLEOTIDE SEQUENCE</scope>
</reference>
<evidence type="ECO:0000256" key="3">
    <source>
        <dbReference type="ARBA" id="ARBA00022475"/>
    </source>
</evidence>
<dbReference type="Gene3D" id="2.60.40.4100">
    <property type="entry name" value="Zona pellucida, ZP-C domain"/>
    <property type="match status" value="1"/>
</dbReference>
<evidence type="ECO:0000256" key="6">
    <source>
        <dbReference type="ARBA" id="ARBA00023136"/>
    </source>
</evidence>
<comment type="caution">
    <text evidence="10">The sequence shown here is derived from an EMBL/GenBank/DDBJ whole genome shotgun (WGS) entry which is preliminary data.</text>
</comment>
<dbReference type="SMART" id="SM00241">
    <property type="entry name" value="ZP"/>
    <property type="match status" value="1"/>
</dbReference>
<evidence type="ECO:0000256" key="5">
    <source>
        <dbReference type="ARBA" id="ARBA00022729"/>
    </source>
</evidence>
<keyword evidence="7" id="KW-1015">Disulfide bond</keyword>
<feature type="domain" description="ZP" evidence="9">
    <location>
        <begin position="1"/>
        <end position="239"/>
    </location>
</feature>
<dbReference type="PANTHER" id="PTHR14002">
    <property type="entry name" value="ENDOGLIN/TGF-BETA RECEPTOR TYPE III"/>
    <property type="match status" value="1"/>
</dbReference>
<name>A0ABN9MQR5_9NEOB</name>
<sequence>MSKENFKNNSCFQFQEDKFTNTFSILSRLQAGNCGVQSSQNSTHVTYVSNLLITSEASGIITRNDNLTVIVSCVYPLDLMISLSQVVKPISKSTIINVGGTGQFTVTMALFNDSSYLFPFVGSQVSLSFKETLYVGIYIQGGDNSTYVLLMKNCYATPSSSPNDTLKYYIIKDSCPNKQDSSISVSQNGASREGRVSVQMFKFVGGNYDSVYLHCSLSLCNAVSGGCTPGNCQNTSLCKGSPTRPDNSGTGKIAQNGAADALKNCIRCPRCAALAQYASVRRIATCVVRR</sequence>
<keyword evidence="4" id="KW-0964">Secreted</keyword>
<evidence type="ECO:0000313" key="11">
    <source>
        <dbReference type="Proteomes" id="UP001176940"/>
    </source>
</evidence>
<comment type="subcellular location">
    <subcellularLocation>
        <location evidence="1">Cell membrane</location>
    </subcellularLocation>
    <subcellularLocation>
        <location evidence="2">Secreted</location>
    </subcellularLocation>
</comment>
<keyword evidence="6" id="KW-0472">Membrane</keyword>
<proteinExistence type="predicted"/>
<dbReference type="PRINTS" id="PR00023">
    <property type="entry name" value="ZPELLUCIDA"/>
</dbReference>
<gene>
    <name evidence="10" type="ORF">RIMI_LOCUS22678376</name>
</gene>
<dbReference type="Pfam" id="PF00100">
    <property type="entry name" value="Zona_pellucida"/>
    <property type="match status" value="1"/>
</dbReference>
<accession>A0ABN9MQR5</accession>
<dbReference type="PANTHER" id="PTHR14002:SF40">
    <property type="entry name" value="UROMODULIN"/>
    <property type="match status" value="1"/>
</dbReference>
<dbReference type="EMBL" id="CAUEEQ010078791">
    <property type="protein sequence ID" value="CAJ0967984.1"/>
    <property type="molecule type" value="Genomic_DNA"/>
</dbReference>
<evidence type="ECO:0000256" key="1">
    <source>
        <dbReference type="ARBA" id="ARBA00004236"/>
    </source>
</evidence>
<dbReference type="Proteomes" id="UP001176940">
    <property type="component" value="Unassembled WGS sequence"/>
</dbReference>